<keyword evidence="2" id="KW-1185">Reference proteome</keyword>
<protein>
    <submittedName>
        <fullName evidence="1">Uncharacterized protein</fullName>
    </submittedName>
</protein>
<dbReference type="EMBL" id="SAYW01000006">
    <property type="protein sequence ID" value="RWU04951.1"/>
    <property type="molecule type" value="Genomic_DNA"/>
</dbReference>
<name>A0A443YMG8_9SPHI</name>
<proteinExistence type="predicted"/>
<dbReference type="RefSeq" id="WP_113648702.1">
    <property type="nucleotide sequence ID" value="NZ_QMHN01000006.1"/>
</dbReference>
<comment type="caution">
    <text evidence="1">The sequence shown here is derived from an EMBL/GenBank/DDBJ whole genome shotgun (WGS) entry which is preliminary data.</text>
</comment>
<dbReference type="Proteomes" id="UP000284120">
    <property type="component" value="Unassembled WGS sequence"/>
</dbReference>
<dbReference type="AlphaFoldDB" id="A0A443YMG8"/>
<dbReference type="OrthoDB" id="1255936at2"/>
<organism evidence="1 2">
    <name type="scientific">Pedobacter chitinilyticus</name>
    <dbReference type="NCBI Taxonomy" id="2233776"/>
    <lineage>
        <taxon>Bacteria</taxon>
        <taxon>Pseudomonadati</taxon>
        <taxon>Bacteroidota</taxon>
        <taxon>Sphingobacteriia</taxon>
        <taxon>Sphingobacteriales</taxon>
        <taxon>Sphingobacteriaceae</taxon>
        <taxon>Pedobacter</taxon>
    </lineage>
</organism>
<accession>A0A443YMG8</accession>
<reference evidence="1 2" key="1">
    <citation type="submission" date="2018-06" db="EMBL/GenBank/DDBJ databases">
        <title>Pedobacter endophyticus sp. nov., an endophytic bacterium isolated from a leaf of Triticum aestivum.</title>
        <authorList>
            <person name="Zhang L."/>
        </authorList>
    </citation>
    <scope>NUCLEOTIDE SEQUENCE [LARGE SCALE GENOMIC DNA]</scope>
    <source>
        <strain evidence="1 2">CM134L-2</strain>
    </source>
</reference>
<evidence type="ECO:0000313" key="2">
    <source>
        <dbReference type="Proteomes" id="UP000284120"/>
    </source>
</evidence>
<gene>
    <name evidence="1" type="ORF">DPV69_17465</name>
</gene>
<evidence type="ECO:0000313" key="1">
    <source>
        <dbReference type="EMBL" id="RWU04951.1"/>
    </source>
</evidence>
<sequence length="138" mass="15832">MKTKYLLMASILGVAFFGSGFEITKQAKETTKTDYVKVLKGKYVLTGANYAGYKFIDAKTISWTNEMFPMDPDTLSLKWIDENTFMTKSRKRTNKNCAPAVSILKVISYSNGKLVLKDYWTGWNDRKDELNTFHQSKD</sequence>